<dbReference type="InterPro" id="IPR036444">
    <property type="entry name" value="PLipase_A2_dom_sf"/>
</dbReference>
<keyword evidence="2" id="KW-0964">Secreted</keyword>
<dbReference type="GO" id="GO:0006644">
    <property type="term" value="P:phospholipid metabolic process"/>
    <property type="evidence" value="ECO:0007669"/>
    <property type="project" value="InterPro"/>
</dbReference>
<dbReference type="InterPro" id="IPR033113">
    <property type="entry name" value="PLA2_histidine"/>
</dbReference>
<reference evidence="4 5" key="1">
    <citation type="submission" date="2018-04" db="EMBL/GenBank/DDBJ databases">
        <authorList>
            <person name="Huttner S."/>
            <person name="Dainat J."/>
        </authorList>
    </citation>
    <scope>NUCLEOTIDE SEQUENCE [LARGE SCALE GENOMIC DNA]</scope>
</reference>
<proteinExistence type="predicted"/>
<dbReference type="EMBL" id="OUUZ01000015">
    <property type="protein sequence ID" value="SPQ25435.1"/>
    <property type="molecule type" value="Genomic_DNA"/>
</dbReference>
<dbReference type="SUPFAM" id="SSF48619">
    <property type="entry name" value="Phospholipase A2, PLA2"/>
    <property type="match status" value="1"/>
</dbReference>
<comment type="subcellular location">
    <subcellularLocation>
        <location evidence="1">Secreted</location>
    </subcellularLocation>
</comment>
<keyword evidence="3" id="KW-0732">Signal</keyword>
<dbReference type="GO" id="GO:0005576">
    <property type="term" value="C:extracellular region"/>
    <property type="evidence" value="ECO:0007669"/>
    <property type="project" value="UniProtKB-SubCell"/>
</dbReference>
<dbReference type="GO" id="GO:0005509">
    <property type="term" value="F:calcium ion binding"/>
    <property type="evidence" value="ECO:0007669"/>
    <property type="project" value="InterPro"/>
</dbReference>
<evidence type="ECO:0000313" key="5">
    <source>
        <dbReference type="Proteomes" id="UP000289323"/>
    </source>
</evidence>
<gene>
    <name evidence="4" type="ORF">TT172_LOCUS7854</name>
</gene>
<dbReference type="PANTHER" id="PTHR12824:SF8">
    <property type="entry name" value="GXIVSPLA2, ISOFORM A"/>
    <property type="match status" value="1"/>
</dbReference>
<accession>A0A446BSD2</accession>
<dbReference type="PANTHER" id="PTHR12824">
    <property type="entry name" value="GROUP XII SECRETORY PHOSPHOLIPASE A2 FAMILY MEMBER"/>
    <property type="match status" value="1"/>
</dbReference>
<feature type="chain" id="PRO_5019552198" evidence="3">
    <location>
        <begin position="21"/>
        <end position="775"/>
    </location>
</feature>
<name>A0A446BSD2_9PEZI</name>
<dbReference type="InterPro" id="IPR010711">
    <property type="entry name" value="PLA2G12"/>
</dbReference>
<sequence>MATTLLSLLGAAALAGRASAVCSRGGCIADSCARAVRFDTTLVPSASRVADCSSFLEVTATPSASTVWVTEDLAAATVTVTSELVQVERRQVTAQSASPANTIPAYASACSVASRYSSACSCFGVTGATVTAATPVVTSTTTVATTVTEVDYESPPLASSSVVFPSDDSWTATYTYSEYTLPVFTSAPDPTIDITYPTPSTTCLLDATPTGDSFYLLAPSAGYMFKRDSGLGPVDPPADEAAAEALMANWNPPTFEFQVAQDAAPGLFDLVVHDGTDSALYVALDVTSGEVTLVSSSTNGQVQDGRCTTVFGVSCKGSLIVEYGSTSYVWTATNSSTIATPGTPPANNTTPLNTMVLLPTRLATPFSLNATVSKRRSSRRALFKRDHSQDGVAPRCPGFPYGTVYAASNGVSPSPPNGCGPDGEWYSSLIPNLDFGGCCNSHDTCYDTCSEWFEDCNDKFHSCMLDTCASKYDHWYNFFLRPGCEAAADLYYWAVTGETAQSHFQSGSKAECSCNCADGNSAVCTPGGICQKVRGPGANDSGNCGGCGRNCGPKAHCQDGNCVCNPAPPTPDQCGSLCLDFMTHPRNCGGCGNVCASGYCYEGACFTPPAHPDQCYPVDAVRNGDFSNGTAFWTTVGAELAEAVSGSVPLPTISGNPPPSYLVIFMDWSTEAVISQTVRMCPGVQYQLDFLAAAARTFGFTITLGGQVVVDHSPISNTGGWFSQGPFDLPVLAAGEAGTTQGDDFFLETELAIHAQGPDVSVDMIGLGAISIHTI</sequence>
<dbReference type="Pfam" id="PF06951">
    <property type="entry name" value="PLA2G12"/>
    <property type="match status" value="1"/>
</dbReference>
<dbReference type="GO" id="GO:0004623">
    <property type="term" value="F:phospholipase A2 activity"/>
    <property type="evidence" value="ECO:0007669"/>
    <property type="project" value="InterPro"/>
</dbReference>
<dbReference type="Proteomes" id="UP000289323">
    <property type="component" value="Unassembled WGS sequence"/>
</dbReference>
<evidence type="ECO:0000256" key="1">
    <source>
        <dbReference type="ARBA" id="ARBA00004613"/>
    </source>
</evidence>
<organism evidence="4 5">
    <name type="scientific">Thermothielavioides terrestris</name>
    <dbReference type="NCBI Taxonomy" id="2587410"/>
    <lineage>
        <taxon>Eukaryota</taxon>
        <taxon>Fungi</taxon>
        <taxon>Dikarya</taxon>
        <taxon>Ascomycota</taxon>
        <taxon>Pezizomycotina</taxon>
        <taxon>Sordariomycetes</taxon>
        <taxon>Sordariomycetidae</taxon>
        <taxon>Sordariales</taxon>
        <taxon>Chaetomiaceae</taxon>
        <taxon>Thermothielavioides</taxon>
    </lineage>
</organism>
<feature type="signal peptide" evidence="3">
    <location>
        <begin position="1"/>
        <end position="20"/>
    </location>
</feature>
<dbReference type="GO" id="GO:0016042">
    <property type="term" value="P:lipid catabolic process"/>
    <property type="evidence" value="ECO:0007669"/>
    <property type="project" value="InterPro"/>
</dbReference>
<dbReference type="GO" id="GO:0050482">
    <property type="term" value="P:arachidonate secretion"/>
    <property type="evidence" value="ECO:0007669"/>
    <property type="project" value="InterPro"/>
</dbReference>
<dbReference type="PROSITE" id="PS00118">
    <property type="entry name" value="PA2_HIS"/>
    <property type="match status" value="1"/>
</dbReference>
<dbReference type="Gene3D" id="1.20.90.10">
    <property type="entry name" value="Phospholipase A2 domain"/>
    <property type="match status" value="1"/>
</dbReference>
<dbReference type="AlphaFoldDB" id="A0A446BSD2"/>
<evidence type="ECO:0000313" key="4">
    <source>
        <dbReference type="EMBL" id="SPQ25435.1"/>
    </source>
</evidence>
<evidence type="ECO:0000256" key="3">
    <source>
        <dbReference type="SAM" id="SignalP"/>
    </source>
</evidence>
<evidence type="ECO:0000256" key="2">
    <source>
        <dbReference type="ARBA" id="ARBA00022525"/>
    </source>
</evidence>
<protein>
    <submittedName>
        <fullName evidence="4">7529a241-620e-489b-b273-ed322fd8d75e</fullName>
    </submittedName>
</protein>